<sequence length="571" mass="62956">MFVLRRVLQAFLVLFFLVTAGLYFIWYQLNPSPPDQQVFLNSMVLTMDQENPTAEAVLVEQGIIIAVGSEEAVLSQASPEAEHIDLAGKTLLPGFIEAHGHFPGSGLSAVAADLNSPPIGSTLSIKDALSELKVMGDATPEGEWIIGFGFDDTMILEKRFLSKEDLDQVSTEHPVAVLHISGHMVMINTLGLEIMGITHDSKDPTGGEIVRDSKGNITGLLKEKAQDPVVAKALNLSLPRIAEMLKKSQQEYLEKGVTTVQSGLTNIDKWKPLAFAARFGFFPQRLVIWPDISMADGILDGTVETTDSEKLTVGALKLVSDGSIQGYTGFLKEPYHQQEPDRDTDYRGYPTMTREKLQDIVTRWHASGRQLAIHANGDAAIDLVIESVAEAQQQSFRSDPRHILVHAQMMTDGQLKKSGALGLTPSFFPSHIYYWGDRHFNIFMGAKRAEHISPMRSAEELDVRFTMHNDTPVVPIDPMLLVENAVERKTSSGKELGVSQKISIESALRALTIDAAWQVFQEGNRGSIEPGKFADFAILEENPLAASGKLRNIQVAQTWIGGVKWFDRNQL</sequence>
<protein>
    <recommendedName>
        <fullName evidence="2">Amidohydrolase 3 domain-containing protein</fullName>
    </recommendedName>
</protein>
<feature type="transmembrane region" description="Helical" evidence="1">
    <location>
        <begin position="7"/>
        <end position="27"/>
    </location>
</feature>
<dbReference type="Gene3D" id="2.30.40.10">
    <property type="entry name" value="Urease, subunit C, domain 1"/>
    <property type="match status" value="1"/>
</dbReference>
<dbReference type="CDD" id="cd01300">
    <property type="entry name" value="YtcJ_like"/>
    <property type="match status" value="1"/>
</dbReference>
<dbReference type="RefSeq" id="WP_020582647.1">
    <property type="nucleotide sequence ID" value="NZ_JOJP01000001.1"/>
</dbReference>
<dbReference type="eggNOG" id="COG1574">
    <property type="taxonomic scope" value="Bacteria"/>
</dbReference>
<feature type="domain" description="Amidohydrolase 3" evidence="2">
    <location>
        <begin position="83"/>
        <end position="562"/>
    </location>
</feature>
<keyword evidence="1" id="KW-0812">Transmembrane</keyword>
<dbReference type="Proteomes" id="UP000027997">
    <property type="component" value="Unassembled WGS sequence"/>
</dbReference>
<dbReference type="Gene3D" id="3.20.20.140">
    <property type="entry name" value="Metal-dependent hydrolases"/>
    <property type="match status" value="1"/>
</dbReference>
<dbReference type="STRING" id="305900.GV64_02435"/>
<keyword evidence="4" id="KW-1185">Reference proteome</keyword>
<dbReference type="InterPro" id="IPR033932">
    <property type="entry name" value="YtcJ-like"/>
</dbReference>
<dbReference type="InterPro" id="IPR013108">
    <property type="entry name" value="Amidohydro_3"/>
</dbReference>
<accession>A0A081K6H1</accession>
<gene>
    <name evidence="3" type="ORF">GV64_02435</name>
</gene>
<comment type="caution">
    <text evidence="3">The sequence shown here is derived from an EMBL/GenBank/DDBJ whole genome shotgun (WGS) entry which is preliminary data.</text>
</comment>
<dbReference type="SUPFAM" id="SSF51556">
    <property type="entry name" value="Metallo-dependent hydrolases"/>
    <property type="match status" value="1"/>
</dbReference>
<evidence type="ECO:0000256" key="1">
    <source>
        <dbReference type="SAM" id="Phobius"/>
    </source>
</evidence>
<dbReference type="PANTHER" id="PTHR22642">
    <property type="entry name" value="IMIDAZOLONEPROPIONASE"/>
    <property type="match status" value="1"/>
</dbReference>
<keyword evidence="1" id="KW-1133">Transmembrane helix</keyword>
<evidence type="ECO:0000313" key="4">
    <source>
        <dbReference type="Proteomes" id="UP000027997"/>
    </source>
</evidence>
<evidence type="ECO:0000259" key="2">
    <source>
        <dbReference type="Pfam" id="PF07969"/>
    </source>
</evidence>
<dbReference type="PANTHER" id="PTHR22642:SF2">
    <property type="entry name" value="PROTEIN LONG AFTER FAR-RED 3"/>
    <property type="match status" value="1"/>
</dbReference>
<dbReference type="InterPro" id="IPR032466">
    <property type="entry name" value="Metal_Hydrolase"/>
</dbReference>
<evidence type="ECO:0000313" key="3">
    <source>
        <dbReference type="EMBL" id="KEI69747.1"/>
    </source>
</evidence>
<dbReference type="GO" id="GO:0016810">
    <property type="term" value="F:hydrolase activity, acting on carbon-nitrogen (but not peptide) bonds"/>
    <property type="evidence" value="ECO:0007669"/>
    <property type="project" value="InterPro"/>
</dbReference>
<dbReference type="Pfam" id="PF07969">
    <property type="entry name" value="Amidohydro_3"/>
    <property type="match status" value="1"/>
</dbReference>
<dbReference type="SUPFAM" id="SSF51338">
    <property type="entry name" value="Composite domain of metallo-dependent hydrolases"/>
    <property type="match status" value="1"/>
</dbReference>
<name>A0A081K6H1_9GAMM</name>
<proteinExistence type="predicted"/>
<keyword evidence="1" id="KW-0472">Membrane</keyword>
<dbReference type="InterPro" id="IPR011059">
    <property type="entry name" value="Metal-dep_hydrolase_composite"/>
</dbReference>
<reference evidence="3 4" key="1">
    <citation type="submission" date="2014-06" db="EMBL/GenBank/DDBJ databases">
        <title>Whole Genome Sequences of Three Symbiotic Endozoicomonas Bacteria.</title>
        <authorList>
            <person name="Neave M.J."/>
            <person name="Apprill A."/>
            <person name="Voolstra C.R."/>
        </authorList>
    </citation>
    <scope>NUCLEOTIDE SEQUENCE [LARGE SCALE GENOMIC DNA]</scope>
    <source>
        <strain evidence="3 4">DSM 22380</strain>
    </source>
</reference>
<dbReference type="Gene3D" id="3.10.310.70">
    <property type="match status" value="1"/>
</dbReference>
<dbReference type="EMBL" id="JOJP01000001">
    <property type="protein sequence ID" value="KEI69747.1"/>
    <property type="molecule type" value="Genomic_DNA"/>
</dbReference>
<dbReference type="AlphaFoldDB" id="A0A081K6H1"/>
<organism evidence="3 4">
    <name type="scientific">Endozoicomonas elysicola</name>
    <dbReference type="NCBI Taxonomy" id="305900"/>
    <lineage>
        <taxon>Bacteria</taxon>
        <taxon>Pseudomonadati</taxon>
        <taxon>Pseudomonadota</taxon>
        <taxon>Gammaproteobacteria</taxon>
        <taxon>Oceanospirillales</taxon>
        <taxon>Endozoicomonadaceae</taxon>
        <taxon>Endozoicomonas</taxon>
    </lineage>
</organism>